<keyword evidence="3" id="KW-0378">Hydrolase</keyword>
<dbReference type="InterPro" id="IPR016125">
    <property type="entry name" value="Peptidase_C15-like"/>
</dbReference>
<dbReference type="Pfam" id="PF01470">
    <property type="entry name" value="Peptidase_C15"/>
    <property type="match status" value="1"/>
</dbReference>
<evidence type="ECO:0000256" key="3">
    <source>
        <dbReference type="ARBA" id="ARBA00022801"/>
    </source>
</evidence>
<evidence type="ECO:0000256" key="1">
    <source>
        <dbReference type="ARBA" id="ARBA00006641"/>
    </source>
</evidence>
<keyword evidence="4" id="KW-0788">Thiol protease</keyword>
<evidence type="ECO:0000256" key="2">
    <source>
        <dbReference type="ARBA" id="ARBA00022670"/>
    </source>
</evidence>
<dbReference type="OrthoDB" id="407146at2759"/>
<gene>
    <name evidence="5" type="ORF">B4U80_07139</name>
</gene>
<sequence length="106" mass="12424">MDEMKKEKPTVLLTGFGPFRDYKVNSSWEAVKLVHMDNVNLVKEEIPVVYNYVDEFIPKLWQKHKPTVNIRFAFSFHCRRRIAIDAQTLLSLFANSVMHHCSISVE</sequence>
<dbReference type="InterPro" id="IPR036440">
    <property type="entry name" value="Peptidase_C15-like_sf"/>
</dbReference>
<evidence type="ECO:0000256" key="4">
    <source>
        <dbReference type="ARBA" id="ARBA00022807"/>
    </source>
</evidence>
<dbReference type="SUPFAM" id="SSF53182">
    <property type="entry name" value="Pyrrolidone carboxyl peptidase (pyroglutamate aminopeptidase)"/>
    <property type="match status" value="1"/>
</dbReference>
<keyword evidence="6" id="KW-1185">Reference proteome</keyword>
<dbReference type="AlphaFoldDB" id="A0A443SUP6"/>
<dbReference type="GO" id="GO:0008234">
    <property type="term" value="F:cysteine-type peptidase activity"/>
    <property type="evidence" value="ECO:0007669"/>
    <property type="project" value="UniProtKB-KW"/>
</dbReference>
<organism evidence="5 6">
    <name type="scientific">Leptotrombidium deliense</name>
    <dbReference type="NCBI Taxonomy" id="299467"/>
    <lineage>
        <taxon>Eukaryota</taxon>
        <taxon>Metazoa</taxon>
        <taxon>Ecdysozoa</taxon>
        <taxon>Arthropoda</taxon>
        <taxon>Chelicerata</taxon>
        <taxon>Arachnida</taxon>
        <taxon>Acari</taxon>
        <taxon>Acariformes</taxon>
        <taxon>Trombidiformes</taxon>
        <taxon>Prostigmata</taxon>
        <taxon>Anystina</taxon>
        <taxon>Parasitengona</taxon>
        <taxon>Trombiculoidea</taxon>
        <taxon>Trombiculidae</taxon>
        <taxon>Leptotrombidium</taxon>
    </lineage>
</organism>
<accession>A0A443SUP6</accession>
<comment type="similarity">
    <text evidence="1">Belongs to the peptidase C15 family.</text>
</comment>
<proteinExistence type="inferred from homology"/>
<comment type="caution">
    <text evidence="5">The sequence shown here is derived from an EMBL/GenBank/DDBJ whole genome shotgun (WGS) entry which is preliminary data.</text>
</comment>
<dbReference type="GO" id="GO:0006508">
    <property type="term" value="P:proteolysis"/>
    <property type="evidence" value="ECO:0007669"/>
    <property type="project" value="UniProtKB-KW"/>
</dbReference>
<protein>
    <recommendedName>
        <fullName evidence="7">Pyroglutamyl-peptidase 1-like protein</fullName>
    </recommendedName>
</protein>
<evidence type="ECO:0000313" key="5">
    <source>
        <dbReference type="EMBL" id="RWS31229.1"/>
    </source>
</evidence>
<dbReference type="EMBL" id="NCKV01000231">
    <property type="protein sequence ID" value="RWS31229.1"/>
    <property type="molecule type" value="Genomic_DNA"/>
</dbReference>
<dbReference type="Gene3D" id="3.40.630.20">
    <property type="entry name" value="Peptidase C15, pyroglutamyl peptidase I-like"/>
    <property type="match status" value="1"/>
</dbReference>
<reference evidence="5 6" key="1">
    <citation type="journal article" date="2018" name="Gigascience">
        <title>Genomes of trombidid mites reveal novel predicted allergens and laterally-transferred genes associated with secondary metabolism.</title>
        <authorList>
            <person name="Dong X."/>
            <person name="Chaisiri K."/>
            <person name="Xia D."/>
            <person name="Armstrong S.D."/>
            <person name="Fang Y."/>
            <person name="Donnelly M.J."/>
            <person name="Kadowaki T."/>
            <person name="McGarry J.W."/>
            <person name="Darby A.C."/>
            <person name="Makepeace B.L."/>
        </authorList>
    </citation>
    <scope>NUCLEOTIDE SEQUENCE [LARGE SCALE GENOMIC DNA]</scope>
    <source>
        <strain evidence="5">UoL-UT</strain>
    </source>
</reference>
<dbReference type="VEuPathDB" id="VectorBase:LDEU000813"/>
<dbReference type="STRING" id="299467.A0A443SUP6"/>
<keyword evidence="2" id="KW-0645">Protease</keyword>
<dbReference type="Proteomes" id="UP000288716">
    <property type="component" value="Unassembled WGS sequence"/>
</dbReference>
<name>A0A443SUP6_9ACAR</name>
<evidence type="ECO:0000313" key="6">
    <source>
        <dbReference type="Proteomes" id="UP000288716"/>
    </source>
</evidence>
<evidence type="ECO:0008006" key="7">
    <source>
        <dbReference type="Google" id="ProtNLM"/>
    </source>
</evidence>